<feature type="transmembrane region" description="Helical" evidence="9">
    <location>
        <begin position="86"/>
        <end position="114"/>
    </location>
</feature>
<evidence type="ECO:0000256" key="5">
    <source>
        <dbReference type="ARBA" id="ARBA00022741"/>
    </source>
</evidence>
<name>A0A329MNR4_9BACL</name>
<evidence type="ECO:0000313" key="12">
    <source>
        <dbReference type="Proteomes" id="UP000250369"/>
    </source>
</evidence>
<comment type="caution">
    <text evidence="11">The sequence shown here is derived from an EMBL/GenBank/DDBJ whole genome shotgun (WGS) entry which is preliminary data.</text>
</comment>
<sequence>MIAVIYLLVFGIMVPISVYLLAKHRRSNLVFWGAVTLLCAGLGGLQVALERIAIPYFADNGMPLIRVETLIWISDKLNNTIHSVPYWSILIFFLNYAGFSNKILNLILSMPVWISIWNDKIEGITEPVMNYPFILSWGVPYAGCSVLLLLYVLFKERNWPKAPRHLGTAAIYLLPETALILYQSDGWYTHLDANLLIYLSILLLFSSLLVVTLYLNHTFLGVNRENMSGKIQIGTRMMQHAFKNSAGKVKLNALNLRNSLKRGNYEDAERQLDYLLSANDHLLGMMDKLSYTMRNKITLKPETHDLLKIAEEVAAPFSLQTNMIFLIPSTSVSVQIDKELVIECLTNIIDNALEAMDGSGKIEIGLLCRKTKVALSVTDSGKGMDRIQLASIAEPFYSTKTKSGRNFGLGMYYVKKVMDAHKGKLQVSSQLGKGTCVTLEFPVRQKRQIDS</sequence>
<feature type="transmembrane region" description="Helical" evidence="9">
    <location>
        <begin position="6"/>
        <end position="22"/>
    </location>
</feature>
<feature type="domain" description="Histidine kinase" evidence="10">
    <location>
        <begin position="237"/>
        <end position="445"/>
    </location>
</feature>
<dbReference type="InterPro" id="IPR005467">
    <property type="entry name" value="His_kinase_dom"/>
</dbReference>
<dbReference type="PANTHER" id="PTHR43547">
    <property type="entry name" value="TWO-COMPONENT HISTIDINE KINASE"/>
    <property type="match status" value="1"/>
</dbReference>
<keyword evidence="9" id="KW-1133">Transmembrane helix</keyword>
<evidence type="ECO:0000256" key="6">
    <source>
        <dbReference type="ARBA" id="ARBA00022777"/>
    </source>
</evidence>
<keyword evidence="9" id="KW-0472">Membrane</keyword>
<keyword evidence="4" id="KW-0808">Transferase</keyword>
<feature type="transmembrane region" description="Helical" evidence="9">
    <location>
        <begin position="29"/>
        <end position="48"/>
    </location>
</feature>
<protein>
    <recommendedName>
        <fullName evidence="2">histidine kinase</fullName>
        <ecNumber evidence="2">2.7.13.3</ecNumber>
    </recommendedName>
</protein>
<reference evidence="11 12" key="1">
    <citation type="journal article" date="2009" name="Int. J. Syst. Evol. Microbiol.">
        <title>Paenibacillus contaminans sp. nov., isolated from a contaminated laboratory plate.</title>
        <authorList>
            <person name="Chou J.H."/>
            <person name="Lee J.H."/>
            <person name="Lin M.C."/>
            <person name="Chang P.S."/>
            <person name="Arun A.B."/>
            <person name="Young C.C."/>
            <person name="Chen W.M."/>
        </authorList>
    </citation>
    <scope>NUCLEOTIDE SEQUENCE [LARGE SCALE GENOMIC DNA]</scope>
    <source>
        <strain evidence="11 12">CKOBP-6</strain>
    </source>
</reference>
<keyword evidence="9" id="KW-0812">Transmembrane</keyword>
<dbReference type="Proteomes" id="UP000250369">
    <property type="component" value="Unassembled WGS sequence"/>
</dbReference>
<evidence type="ECO:0000256" key="9">
    <source>
        <dbReference type="SAM" id="Phobius"/>
    </source>
</evidence>
<evidence type="ECO:0000313" key="11">
    <source>
        <dbReference type="EMBL" id="RAV21591.1"/>
    </source>
</evidence>
<dbReference type="RefSeq" id="WP_113030682.1">
    <property type="nucleotide sequence ID" value="NZ_QMFB01000004.1"/>
</dbReference>
<keyword evidence="7" id="KW-0067">ATP-binding</keyword>
<dbReference type="Gene3D" id="3.30.565.10">
    <property type="entry name" value="Histidine kinase-like ATPase, C-terminal domain"/>
    <property type="match status" value="1"/>
</dbReference>
<keyword evidence="6" id="KW-0418">Kinase</keyword>
<dbReference type="InterPro" id="IPR036890">
    <property type="entry name" value="HATPase_C_sf"/>
</dbReference>
<evidence type="ECO:0000256" key="4">
    <source>
        <dbReference type="ARBA" id="ARBA00022679"/>
    </source>
</evidence>
<keyword evidence="5" id="KW-0547">Nucleotide-binding</keyword>
<dbReference type="InterPro" id="IPR003594">
    <property type="entry name" value="HATPase_dom"/>
</dbReference>
<dbReference type="OrthoDB" id="9121833at2"/>
<dbReference type="AlphaFoldDB" id="A0A329MNR4"/>
<evidence type="ECO:0000256" key="1">
    <source>
        <dbReference type="ARBA" id="ARBA00000085"/>
    </source>
</evidence>
<gene>
    <name evidence="11" type="ORF">DQG23_10045</name>
</gene>
<evidence type="ECO:0000259" key="10">
    <source>
        <dbReference type="PROSITE" id="PS50109"/>
    </source>
</evidence>
<dbReference type="GO" id="GO:0000155">
    <property type="term" value="F:phosphorelay sensor kinase activity"/>
    <property type="evidence" value="ECO:0007669"/>
    <property type="project" value="TreeGrafter"/>
</dbReference>
<evidence type="ECO:0000256" key="8">
    <source>
        <dbReference type="ARBA" id="ARBA00023012"/>
    </source>
</evidence>
<feature type="transmembrane region" description="Helical" evidence="9">
    <location>
        <begin position="195"/>
        <end position="215"/>
    </location>
</feature>
<dbReference type="Pfam" id="PF02518">
    <property type="entry name" value="HATPase_c"/>
    <property type="match status" value="1"/>
</dbReference>
<dbReference type="GO" id="GO:0005524">
    <property type="term" value="F:ATP binding"/>
    <property type="evidence" value="ECO:0007669"/>
    <property type="project" value="UniProtKB-KW"/>
</dbReference>
<dbReference type="PRINTS" id="PR00344">
    <property type="entry name" value="BCTRLSENSOR"/>
</dbReference>
<keyword evidence="3" id="KW-0597">Phosphoprotein</keyword>
<dbReference type="PROSITE" id="PS50109">
    <property type="entry name" value="HIS_KIN"/>
    <property type="match status" value="1"/>
</dbReference>
<feature type="transmembrane region" description="Helical" evidence="9">
    <location>
        <begin position="166"/>
        <end position="183"/>
    </location>
</feature>
<dbReference type="InterPro" id="IPR004358">
    <property type="entry name" value="Sig_transdc_His_kin-like_C"/>
</dbReference>
<accession>A0A329MNR4</accession>
<dbReference type="EMBL" id="QMFB01000004">
    <property type="protein sequence ID" value="RAV21591.1"/>
    <property type="molecule type" value="Genomic_DNA"/>
</dbReference>
<comment type="catalytic activity">
    <reaction evidence="1">
        <text>ATP + protein L-histidine = ADP + protein N-phospho-L-histidine.</text>
        <dbReference type="EC" id="2.7.13.3"/>
    </reaction>
</comment>
<evidence type="ECO:0000256" key="7">
    <source>
        <dbReference type="ARBA" id="ARBA00022840"/>
    </source>
</evidence>
<dbReference type="EC" id="2.7.13.3" evidence="2"/>
<proteinExistence type="predicted"/>
<dbReference type="SUPFAM" id="SSF55874">
    <property type="entry name" value="ATPase domain of HSP90 chaperone/DNA topoisomerase II/histidine kinase"/>
    <property type="match status" value="1"/>
</dbReference>
<keyword evidence="8" id="KW-0902">Two-component regulatory system</keyword>
<dbReference type="PANTHER" id="PTHR43547:SF2">
    <property type="entry name" value="HYBRID SIGNAL TRANSDUCTION HISTIDINE KINASE C"/>
    <property type="match status" value="1"/>
</dbReference>
<organism evidence="11 12">
    <name type="scientific">Paenibacillus contaminans</name>
    <dbReference type="NCBI Taxonomy" id="450362"/>
    <lineage>
        <taxon>Bacteria</taxon>
        <taxon>Bacillati</taxon>
        <taxon>Bacillota</taxon>
        <taxon>Bacilli</taxon>
        <taxon>Bacillales</taxon>
        <taxon>Paenibacillaceae</taxon>
        <taxon>Paenibacillus</taxon>
    </lineage>
</organism>
<keyword evidence="12" id="KW-1185">Reference proteome</keyword>
<feature type="transmembrane region" description="Helical" evidence="9">
    <location>
        <begin position="134"/>
        <end position="154"/>
    </location>
</feature>
<evidence type="ECO:0000256" key="3">
    <source>
        <dbReference type="ARBA" id="ARBA00022553"/>
    </source>
</evidence>
<evidence type="ECO:0000256" key="2">
    <source>
        <dbReference type="ARBA" id="ARBA00012438"/>
    </source>
</evidence>
<dbReference type="SMART" id="SM00387">
    <property type="entry name" value="HATPase_c"/>
    <property type="match status" value="1"/>
</dbReference>